<dbReference type="GO" id="GO:0000139">
    <property type="term" value="C:Golgi membrane"/>
    <property type="evidence" value="ECO:0007669"/>
    <property type="project" value="UniProtKB-SubCell"/>
</dbReference>
<organism evidence="4 5">
    <name type="scientific">Notechis scutatus</name>
    <name type="common">mainland tiger snake</name>
    <dbReference type="NCBI Taxonomy" id="8663"/>
    <lineage>
        <taxon>Eukaryota</taxon>
        <taxon>Metazoa</taxon>
        <taxon>Chordata</taxon>
        <taxon>Craniata</taxon>
        <taxon>Vertebrata</taxon>
        <taxon>Euteleostomi</taxon>
        <taxon>Lepidosauria</taxon>
        <taxon>Squamata</taxon>
        <taxon>Bifurcata</taxon>
        <taxon>Unidentata</taxon>
        <taxon>Episquamata</taxon>
        <taxon>Toxicofera</taxon>
        <taxon>Serpentes</taxon>
        <taxon>Colubroidea</taxon>
        <taxon>Elapidae</taxon>
        <taxon>Hydrophiinae</taxon>
        <taxon>Notechis</taxon>
    </lineage>
</organism>
<feature type="region of interest" description="Disordered" evidence="2">
    <location>
        <begin position="63"/>
        <end position="261"/>
    </location>
</feature>
<dbReference type="InterPro" id="IPR043538">
    <property type="entry name" value="XYLT"/>
</dbReference>
<reference evidence="5" key="1">
    <citation type="submission" date="2025-08" db="UniProtKB">
        <authorList>
            <consortium name="RefSeq"/>
        </authorList>
    </citation>
    <scope>IDENTIFICATION</scope>
</reference>
<feature type="compositionally biased region" description="Basic and acidic residues" evidence="2">
    <location>
        <begin position="145"/>
        <end position="161"/>
    </location>
</feature>
<protein>
    <submittedName>
        <fullName evidence="5">Xylosyltransferase 1-like</fullName>
    </submittedName>
</protein>
<evidence type="ECO:0000256" key="2">
    <source>
        <dbReference type="SAM" id="MobiDB-lite"/>
    </source>
</evidence>
<evidence type="ECO:0000313" key="4">
    <source>
        <dbReference type="Proteomes" id="UP000504612"/>
    </source>
</evidence>
<feature type="compositionally biased region" description="Polar residues" evidence="2">
    <location>
        <begin position="163"/>
        <end position="172"/>
    </location>
</feature>
<evidence type="ECO:0000313" key="5">
    <source>
        <dbReference type="RefSeq" id="XP_026543936.1"/>
    </source>
</evidence>
<dbReference type="GO" id="GO:0015012">
    <property type="term" value="P:heparan sulfate proteoglycan biosynthetic process"/>
    <property type="evidence" value="ECO:0007669"/>
    <property type="project" value="TreeGrafter"/>
</dbReference>
<dbReference type="PANTHER" id="PTHR46025">
    <property type="entry name" value="XYLOSYLTRANSFERASE OXT"/>
    <property type="match status" value="1"/>
</dbReference>
<dbReference type="RefSeq" id="XP_026543936.1">
    <property type="nucleotide sequence ID" value="XM_026688151.1"/>
</dbReference>
<dbReference type="KEGG" id="nss:113425870"/>
<dbReference type="AlphaFoldDB" id="A0A6J1VLL9"/>
<feature type="compositionally biased region" description="Low complexity" evidence="2">
    <location>
        <begin position="121"/>
        <end position="130"/>
    </location>
</feature>
<keyword evidence="4" id="KW-1185">Reference proteome</keyword>
<gene>
    <name evidence="5" type="primary">LOC113425870</name>
</gene>
<feature type="non-terminal residue" evidence="5">
    <location>
        <position position="310"/>
    </location>
</feature>
<dbReference type="PANTHER" id="PTHR46025:SF2">
    <property type="entry name" value="XYLOSYLTRANSFERASE 1"/>
    <property type="match status" value="1"/>
</dbReference>
<evidence type="ECO:0000256" key="1">
    <source>
        <dbReference type="ARBA" id="ARBA00004323"/>
    </source>
</evidence>
<feature type="transmembrane region" description="Helical" evidence="3">
    <location>
        <begin position="34"/>
        <end position="54"/>
    </location>
</feature>
<feature type="region of interest" description="Disordered" evidence="2">
    <location>
        <begin position="1"/>
        <end position="22"/>
    </location>
</feature>
<feature type="compositionally biased region" description="Basic and acidic residues" evidence="2">
    <location>
        <begin position="107"/>
        <end position="116"/>
    </location>
</feature>
<dbReference type="Proteomes" id="UP000504612">
    <property type="component" value="Unplaced"/>
</dbReference>
<keyword evidence="3" id="KW-0472">Membrane</keyword>
<feature type="compositionally biased region" description="Low complexity" evidence="2">
    <location>
        <begin position="63"/>
        <end position="101"/>
    </location>
</feature>
<proteinExistence type="predicted"/>
<name>A0A6J1VLL9_9SAUR</name>
<accession>A0A6J1VLL9</accession>
<dbReference type="GO" id="GO:0030158">
    <property type="term" value="F:protein xylosyltransferase activity"/>
    <property type="evidence" value="ECO:0007669"/>
    <property type="project" value="InterPro"/>
</dbReference>
<dbReference type="GeneID" id="113425870"/>
<dbReference type="GO" id="GO:0050650">
    <property type="term" value="P:chondroitin sulfate proteoglycan biosynthetic process"/>
    <property type="evidence" value="ECO:0007669"/>
    <property type="project" value="TreeGrafter"/>
</dbReference>
<keyword evidence="3" id="KW-0812">Transmembrane</keyword>
<comment type="subcellular location">
    <subcellularLocation>
        <location evidence="1">Golgi apparatus membrane</location>
        <topology evidence="1">Single-pass type II membrane protein</topology>
    </subcellularLocation>
</comment>
<feature type="compositionally biased region" description="Polar residues" evidence="2">
    <location>
        <begin position="224"/>
        <end position="234"/>
    </location>
</feature>
<feature type="compositionally biased region" description="Basic and acidic residues" evidence="2">
    <location>
        <begin position="196"/>
        <end position="205"/>
    </location>
</feature>
<keyword evidence="3" id="KW-1133">Transmembrane helix</keyword>
<sequence length="310" mass="34353">MVATTAATTAGAASSSSAAGVASPCSRRLARRSHSALLLALTVLLVQTLLVWNFSSLDAADEQQQQQRRQQQQQQQPPRRGALAAAGNSNSRSGHSSSSSSSRRREKRDLESRDGPRAPQPRRAAGAFRGKAMMDGYFSHRPKEKTRTDSNNENSVPKDFENIDNSNFAPRSQKQKHRPELVKKPISAQKERLRRKLEQEEKAKENSVLGKNVHERLPLDNSAPKPNNNGNSLKDTPRSLAQPHMKRSGNGSPELGYDQLPKCDISGKEALSALSRAKSKQCRQEIAETYCQHRQGKLMPEQVTRFCPLE</sequence>
<evidence type="ECO:0000256" key="3">
    <source>
        <dbReference type="SAM" id="Phobius"/>
    </source>
</evidence>